<dbReference type="AlphaFoldDB" id="A0A077ZYW3"/>
<dbReference type="SUPFAM" id="SSF54106">
    <property type="entry name" value="LysM domain"/>
    <property type="match status" value="1"/>
</dbReference>
<evidence type="ECO:0000259" key="3">
    <source>
        <dbReference type="SMART" id="SM00257"/>
    </source>
</evidence>
<sequence length="437" mass="51647">MATMMMRKPEKQAQQQKQQPQVQSKAMIQQEQNVNSGQQRQDEGNKINYELYAENKISLDAEIQFRQEMKQNPSTQEQQEYQYSLYNPPSSTDQIQQQQLQQQVNQLVIQQQPQQNAFDPQEYRYPSLHTPASLYQKYQDSNDVTGQIQYPQLSQQPLIQQQLYQNDKINMFYNQQEEQLAQLNNAQVNIKLHEKVYDDQRSESFVRGSIILEDYFEKQQQQQKQQQMKNSTAQIQNQVDMSKLSPADRIRMEMEMHNQLMKQKQDAIKSVVADKTTAIKENPQNVEDLLEKAPMNYQREANYIVHQIAFNETLDGISIRYNVRQDVIRKANQFTGDEIYMKKELIIPFSDGPLYKVEQSFVTEEQKKKDMIDKMNAFLIVKYQDQQDYRGEAQFYLDASEYNYEAAMKAFEEDLKFEKEFDSKNSGGQRPRRGGKK</sequence>
<feature type="domain" description="LysM" evidence="3">
    <location>
        <begin position="305"/>
        <end position="348"/>
    </location>
</feature>
<dbReference type="InterPro" id="IPR036779">
    <property type="entry name" value="LysM_dom_sf"/>
</dbReference>
<dbReference type="InParanoid" id="A0A077ZYW3"/>
<evidence type="ECO:0000313" key="5">
    <source>
        <dbReference type="Proteomes" id="UP000039865"/>
    </source>
</evidence>
<feature type="compositionally biased region" description="Polar residues" evidence="2">
    <location>
        <begin position="26"/>
        <end position="39"/>
    </location>
</feature>
<keyword evidence="5" id="KW-1185">Reference proteome</keyword>
<dbReference type="OrthoDB" id="2107166at2759"/>
<proteinExistence type="predicted"/>
<dbReference type="SMART" id="SM00257">
    <property type="entry name" value="LysM"/>
    <property type="match status" value="1"/>
</dbReference>
<evidence type="ECO:0000313" key="4">
    <source>
        <dbReference type="EMBL" id="CDW73728.1"/>
    </source>
</evidence>
<keyword evidence="1" id="KW-0175">Coiled coil</keyword>
<gene>
    <name evidence="4" type="primary">Contig6816.g7284</name>
    <name evidence="4" type="ORF">STYLEM_2715</name>
</gene>
<dbReference type="Pfam" id="PF01476">
    <property type="entry name" value="LysM"/>
    <property type="match status" value="1"/>
</dbReference>
<evidence type="ECO:0000256" key="2">
    <source>
        <dbReference type="SAM" id="MobiDB-lite"/>
    </source>
</evidence>
<evidence type="ECO:0000256" key="1">
    <source>
        <dbReference type="SAM" id="Coils"/>
    </source>
</evidence>
<dbReference type="Gene3D" id="3.10.350.10">
    <property type="entry name" value="LysM domain"/>
    <property type="match status" value="1"/>
</dbReference>
<dbReference type="EMBL" id="CCKQ01002619">
    <property type="protein sequence ID" value="CDW73728.1"/>
    <property type="molecule type" value="Genomic_DNA"/>
</dbReference>
<name>A0A077ZYW3_STYLE</name>
<dbReference type="OMA" id="MEMEMHN"/>
<feature type="coiled-coil region" evidence="1">
    <location>
        <begin position="183"/>
        <end position="238"/>
    </location>
</feature>
<organism evidence="4 5">
    <name type="scientific">Stylonychia lemnae</name>
    <name type="common">Ciliate</name>
    <dbReference type="NCBI Taxonomy" id="5949"/>
    <lineage>
        <taxon>Eukaryota</taxon>
        <taxon>Sar</taxon>
        <taxon>Alveolata</taxon>
        <taxon>Ciliophora</taxon>
        <taxon>Intramacronucleata</taxon>
        <taxon>Spirotrichea</taxon>
        <taxon>Stichotrichia</taxon>
        <taxon>Sporadotrichida</taxon>
        <taxon>Oxytrichidae</taxon>
        <taxon>Stylonychinae</taxon>
        <taxon>Stylonychia</taxon>
    </lineage>
</organism>
<dbReference type="Proteomes" id="UP000039865">
    <property type="component" value="Unassembled WGS sequence"/>
</dbReference>
<protein>
    <recommendedName>
        <fullName evidence="3">LysM domain-containing protein</fullName>
    </recommendedName>
</protein>
<feature type="region of interest" description="Disordered" evidence="2">
    <location>
        <begin position="1"/>
        <end position="43"/>
    </location>
</feature>
<reference evidence="4 5" key="1">
    <citation type="submission" date="2014-06" db="EMBL/GenBank/DDBJ databases">
        <authorList>
            <person name="Swart Estienne"/>
        </authorList>
    </citation>
    <scope>NUCLEOTIDE SEQUENCE [LARGE SCALE GENOMIC DNA]</scope>
    <source>
        <strain evidence="4 5">130c</strain>
    </source>
</reference>
<dbReference type="InterPro" id="IPR018392">
    <property type="entry name" value="LysM"/>
</dbReference>
<accession>A0A077ZYW3</accession>
<feature type="compositionally biased region" description="Low complexity" evidence="2">
    <location>
        <begin position="12"/>
        <end position="25"/>
    </location>
</feature>